<sequence>MFLNFMNGRSRITKYCKQNKHNCYNDAVNIERQGKLIKLFRGVVLENNSQSY</sequence>
<comment type="caution">
    <text evidence="1">The sequence shown here is derived from an EMBL/GenBank/DDBJ whole genome shotgun (WGS) entry which is preliminary data.</text>
</comment>
<protein>
    <submittedName>
        <fullName evidence="1">Uncharacterized protein</fullName>
    </submittedName>
</protein>
<dbReference type="AlphaFoldDB" id="A0A645H757"/>
<name>A0A645H757_9ZZZZ</name>
<dbReference type="EMBL" id="VSSQ01088026">
    <property type="protein sequence ID" value="MPN34798.1"/>
    <property type="molecule type" value="Genomic_DNA"/>
</dbReference>
<reference evidence="1" key="1">
    <citation type="submission" date="2019-08" db="EMBL/GenBank/DDBJ databases">
        <authorList>
            <person name="Kucharzyk K."/>
            <person name="Murdoch R.W."/>
            <person name="Higgins S."/>
            <person name="Loffler F."/>
        </authorList>
    </citation>
    <scope>NUCLEOTIDE SEQUENCE</scope>
</reference>
<organism evidence="1">
    <name type="scientific">bioreactor metagenome</name>
    <dbReference type="NCBI Taxonomy" id="1076179"/>
    <lineage>
        <taxon>unclassified sequences</taxon>
        <taxon>metagenomes</taxon>
        <taxon>ecological metagenomes</taxon>
    </lineage>
</organism>
<accession>A0A645H757</accession>
<evidence type="ECO:0000313" key="1">
    <source>
        <dbReference type="EMBL" id="MPN34798.1"/>
    </source>
</evidence>
<gene>
    <name evidence="1" type="ORF">SDC9_182292</name>
</gene>
<proteinExistence type="predicted"/>